<dbReference type="Gene3D" id="2.40.50.100">
    <property type="match status" value="1"/>
</dbReference>
<evidence type="ECO:0000313" key="4">
    <source>
        <dbReference type="EMBL" id="SVA09772.1"/>
    </source>
</evidence>
<dbReference type="InterPro" id="IPR003016">
    <property type="entry name" value="2-oxoA_DH_lipoyl-BS"/>
</dbReference>
<evidence type="ECO:0000259" key="3">
    <source>
        <dbReference type="PROSITE" id="PS50968"/>
    </source>
</evidence>
<comment type="similarity">
    <text evidence="1">Belongs to the GcvH family.</text>
</comment>
<proteinExistence type="inferred from homology"/>
<feature type="domain" description="Lipoyl-binding" evidence="3">
    <location>
        <begin position="22"/>
        <end position="104"/>
    </location>
</feature>
<evidence type="ECO:0000256" key="2">
    <source>
        <dbReference type="ARBA" id="ARBA00022823"/>
    </source>
</evidence>
<evidence type="ECO:0000256" key="1">
    <source>
        <dbReference type="ARBA" id="ARBA00009249"/>
    </source>
</evidence>
<dbReference type="InterPro" id="IPR017453">
    <property type="entry name" value="GCV_H_sub"/>
</dbReference>
<dbReference type="NCBIfam" id="NF002270">
    <property type="entry name" value="PRK01202.1"/>
    <property type="match status" value="1"/>
</dbReference>
<dbReference type="GO" id="GO:0005829">
    <property type="term" value="C:cytosol"/>
    <property type="evidence" value="ECO:0007669"/>
    <property type="project" value="TreeGrafter"/>
</dbReference>
<dbReference type="InterPro" id="IPR033753">
    <property type="entry name" value="GCV_H/Fam206"/>
</dbReference>
<accession>A0A381T0L4</accession>
<gene>
    <name evidence="4" type="ORF">METZ01_LOCUS62626</name>
</gene>
<dbReference type="AlphaFoldDB" id="A0A381T0L4"/>
<dbReference type="CDD" id="cd06848">
    <property type="entry name" value="GCS_H"/>
    <property type="match status" value="1"/>
</dbReference>
<dbReference type="InterPro" id="IPR000089">
    <property type="entry name" value="Biotin_lipoyl"/>
</dbReference>
<dbReference type="NCBIfam" id="TIGR00527">
    <property type="entry name" value="gcvH"/>
    <property type="match status" value="1"/>
</dbReference>
<protein>
    <recommendedName>
        <fullName evidence="3">Lipoyl-binding domain-containing protein</fullName>
    </recommendedName>
</protein>
<dbReference type="InterPro" id="IPR002930">
    <property type="entry name" value="GCV_H"/>
</dbReference>
<organism evidence="4">
    <name type="scientific">marine metagenome</name>
    <dbReference type="NCBI Taxonomy" id="408172"/>
    <lineage>
        <taxon>unclassified sequences</taxon>
        <taxon>metagenomes</taxon>
        <taxon>ecological metagenomes</taxon>
    </lineage>
</organism>
<reference evidence="4" key="1">
    <citation type="submission" date="2018-05" db="EMBL/GenBank/DDBJ databases">
        <authorList>
            <person name="Lanie J.A."/>
            <person name="Ng W.-L."/>
            <person name="Kazmierczak K.M."/>
            <person name="Andrzejewski T.M."/>
            <person name="Davidsen T.M."/>
            <person name="Wayne K.J."/>
            <person name="Tettelin H."/>
            <person name="Glass J.I."/>
            <person name="Rusch D."/>
            <person name="Podicherti R."/>
            <person name="Tsui H.-C.T."/>
            <person name="Winkler M.E."/>
        </authorList>
    </citation>
    <scope>NUCLEOTIDE SEQUENCE</scope>
</reference>
<dbReference type="GO" id="GO:0005960">
    <property type="term" value="C:glycine cleavage complex"/>
    <property type="evidence" value="ECO:0007669"/>
    <property type="project" value="InterPro"/>
</dbReference>
<dbReference type="GO" id="GO:0009249">
    <property type="term" value="P:protein lipoylation"/>
    <property type="evidence" value="ECO:0007669"/>
    <property type="project" value="TreeGrafter"/>
</dbReference>
<sequence>MEIPNDLHYTIEHEWVRLKNNRATIGITDFAQGQLGDVVFVELPAEGTELTKENTFGVVESVKTVSDIYAPMTGKVVAVNKDLESQPELVNSDPYGQGWMIEIEFSNSSPEQSLLSADQYREQCKNQE</sequence>
<dbReference type="Pfam" id="PF01597">
    <property type="entry name" value="GCV_H"/>
    <property type="match status" value="1"/>
</dbReference>
<dbReference type="HAMAP" id="MF_00272">
    <property type="entry name" value="GcvH"/>
    <property type="match status" value="1"/>
</dbReference>
<dbReference type="EMBL" id="UINC01003850">
    <property type="protein sequence ID" value="SVA09772.1"/>
    <property type="molecule type" value="Genomic_DNA"/>
</dbReference>
<dbReference type="GO" id="GO:0019464">
    <property type="term" value="P:glycine decarboxylation via glycine cleavage system"/>
    <property type="evidence" value="ECO:0007669"/>
    <property type="project" value="InterPro"/>
</dbReference>
<dbReference type="PROSITE" id="PS00189">
    <property type="entry name" value="LIPOYL"/>
    <property type="match status" value="1"/>
</dbReference>
<dbReference type="InterPro" id="IPR011053">
    <property type="entry name" value="Single_hybrid_motif"/>
</dbReference>
<name>A0A381T0L4_9ZZZZ</name>
<dbReference type="PANTHER" id="PTHR11715">
    <property type="entry name" value="GLYCINE CLEAVAGE SYSTEM H PROTEIN"/>
    <property type="match status" value="1"/>
</dbReference>
<dbReference type="PROSITE" id="PS50968">
    <property type="entry name" value="BIOTINYL_LIPOYL"/>
    <property type="match status" value="1"/>
</dbReference>
<dbReference type="PANTHER" id="PTHR11715:SF3">
    <property type="entry name" value="GLYCINE CLEAVAGE SYSTEM H PROTEIN-RELATED"/>
    <property type="match status" value="1"/>
</dbReference>
<keyword evidence="2" id="KW-0450">Lipoyl</keyword>
<dbReference type="SUPFAM" id="SSF51230">
    <property type="entry name" value="Single hybrid motif"/>
    <property type="match status" value="1"/>
</dbReference>